<sequence length="678" mass="74644">MSQTAAAYVHIGPWINWSHGPILGSTITLSERDGQLLTAFLGIFVTAAGASCWKIMSFALHQHRSPRDPQDGIHHQQQAILRNTETPTGASFELARLLWSWRKDALRSFTRALPLAALALFNFVLFGLAGIFSSEVTKAAGKETLIRSPDCGSLGFTTIGSQQALAAFASVDANDTLAATTYSRVCYGNLQNLLQCTQNPQQQLPWNVNRNATCPFTNDLCFYGDSSAYEMDTGHIDSHQALGINAPKSERVQYRKVTTCSPIHTKGYATSFNDTDRTDFAYGDTFQQFDYGPIPSNANATYTYKYDNRNLLGSNSYLLESFFYFAGAATNGWYPVDALNRTDADVSLFLLAPNSVFYESPVTDPFYAATTPSTPLDIDGNILTVYRPNQWVYALACADQHQYCNPTNKQCTPLTSSTLASDSLGENKFSLNQAQMATALRIDLIISALTTYYSVHSRGANALRASETMNELDQVGLPNNQWMTEVSSWFAVSMAKLQQKVVQYATGPGYVPDTMYLDRPTKIQKKMCKNQMVKSSSGTISFSVLGLVTILILGAALISTSLVLPTVMEFLRQQFKWKEHKSLQWTLDGKLQLQRLAYEEAGQGHWSGGASSVPLLRKGDLIGVPEGVDATHPRLGRVRRHSESGRVSTWTPESESLMGDKGLGFGIEPVATHHDGYP</sequence>
<dbReference type="Proteomes" id="UP000664203">
    <property type="component" value="Unassembled WGS sequence"/>
</dbReference>
<evidence type="ECO:0000313" key="3">
    <source>
        <dbReference type="Proteomes" id="UP000664203"/>
    </source>
</evidence>
<feature type="transmembrane region" description="Helical" evidence="1">
    <location>
        <begin position="540"/>
        <end position="564"/>
    </location>
</feature>
<keyword evidence="1" id="KW-1133">Transmembrane helix</keyword>
<evidence type="ECO:0000256" key="1">
    <source>
        <dbReference type="SAM" id="Phobius"/>
    </source>
</evidence>
<feature type="transmembrane region" description="Helical" evidence="1">
    <location>
        <begin position="112"/>
        <end position="132"/>
    </location>
</feature>
<protein>
    <submittedName>
        <fullName evidence="2">Uncharacterized protein</fullName>
    </submittedName>
</protein>
<keyword evidence="3" id="KW-1185">Reference proteome</keyword>
<dbReference type="EMBL" id="CAJPDR010000088">
    <property type="protein sequence ID" value="CAF9916133.1"/>
    <property type="molecule type" value="Genomic_DNA"/>
</dbReference>
<proteinExistence type="predicted"/>
<evidence type="ECO:0000313" key="2">
    <source>
        <dbReference type="EMBL" id="CAF9916133.1"/>
    </source>
</evidence>
<keyword evidence="1" id="KW-0472">Membrane</keyword>
<comment type="caution">
    <text evidence="2">The sequence shown here is derived from an EMBL/GenBank/DDBJ whole genome shotgun (WGS) entry which is preliminary data.</text>
</comment>
<dbReference type="AlphaFoldDB" id="A0A8H3IF17"/>
<organism evidence="2 3">
    <name type="scientific">Alectoria fallacina</name>
    <dbReference type="NCBI Taxonomy" id="1903189"/>
    <lineage>
        <taxon>Eukaryota</taxon>
        <taxon>Fungi</taxon>
        <taxon>Dikarya</taxon>
        <taxon>Ascomycota</taxon>
        <taxon>Pezizomycotina</taxon>
        <taxon>Lecanoromycetes</taxon>
        <taxon>OSLEUM clade</taxon>
        <taxon>Lecanoromycetidae</taxon>
        <taxon>Lecanorales</taxon>
        <taxon>Lecanorineae</taxon>
        <taxon>Parmeliaceae</taxon>
        <taxon>Alectoria</taxon>
    </lineage>
</organism>
<accession>A0A8H3IF17</accession>
<feature type="transmembrane region" description="Helical" evidence="1">
    <location>
        <begin position="36"/>
        <end position="56"/>
    </location>
</feature>
<keyword evidence="1" id="KW-0812">Transmembrane</keyword>
<gene>
    <name evidence="2" type="ORF">ALECFALPRED_010529</name>
</gene>
<reference evidence="2" key="1">
    <citation type="submission" date="2021-03" db="EMBL/GenBank/DDBJ databases">
        <authorList>
            <person name="Tagirdzhanova G."/>
        </authorList>
    </citation>
    <scope>NUCLEOTIDE SEQUENCE</scope>
</reference>
<name>A0A8H3IF17_9LECA</name>
<dbReference type="OrthoDB" id="3540210at2759"/>